<protein>
    <submittedName>
        <fullName evidence="3">Type I pullulanase</fullName>
        <ecNumber evidence="3">3.2.1.41</ecNumber>
    </submittedName>
</protein>
<organism evidence="3 4">
    <name type="scientific">Ectobacillus ponti</name>
    <dbReference type="NCBI Taxonomy" id="2961894"/>
    <lineage>
        <taxon>Bacteria</taxon>
        <taxon>Bacillati</taxon>
        <taxon>Bacillota</taxon>
        <taxon>Bacilli</taxon>
        <taxon>Bacillales</taxon>
        <taxon>Bacillaceae</taxon>
        <taxon>Ectobacillus</taxon>
    </lineage>
</organism>
<accession>A0AA42BRL5</accession>
<dbReference type="InterPro" id="IPR017853">
    <property type="entry name" value="GH"/>
</dbReference>
<dbReference type="RefSeq" id="WP_254757179.1">
    <property type="nucleotide sequence ID" value="NZ_JANCLT010000001.1"/>
</dbReference>
<dbReference type="SUPFAM" id="SSF81296">
    <property type="entry name" value="E set domains"/>
    <property type="match status" value="1"/>
</dbReference>
<proteinExistence type="inferred from homology"/>
<comment type="similarity">
    <text evidence="1">Belongs to the glycosyl hydrolase 13 family.</text>
</comment>
<dbReference type="InterPro" id="IPR040697">
    <property type="entry name" value="PulA_N1"/>
</dbReference>
<keyword evidence="3" id="KW-0378">Hydrolase</keyword>
<dbReference type="Pfam" id="PF21653">
    <property type="entry name" value="pulA_all-beta"/>
    <property type="match status" value="1"/>
</dbReference>
<dbReference type="Pfam" id="PF17999">
    <property type="entry name" value="PulA_N1"/>
    <property type="match status" value="1"/>
</dbReference>
<dbReference type="GO" id="GO:0051060">
    <property type="term" value="F:pullulanase activity"/>
    <property type="evidence" value="ECO:0007669"/>
    <property type="project" value="UniProtKB-EC"/>
</dbReference>
<feature type="domain" description="Glycosyl hydrolase family 13 catalytic" evidence="2">
    <location>
        <begin position="225"/>
        <end position="613"/>
    </location>
</feature>
<evidence type="ECO:0000313" key="4">
    <source>
        <dbReference type="Proteomes" id="UP001156102"/>
    </source>
</evidence>
<dbReference type="InterPro" id="IPR006047">
    <property type="entry name" value="GH13_cat_dom"/>
</dbReference>
<dbReference type="InterPro" id="IPR049117">
    <property type="entry name" value="pulA_all-beta"/>
</dbReference>
<dbReference type="InterPro" id="IPR013780">
    <property type="entry name" value="Glyco_hydro_b"/>
</dbReference>
<dbReference type="InterPro" id="IPR013783">
    <property type="entry name" value="Ig-like_fold"/>
</dbReference>
<evidence type="ECO:0000259" key="2">
    <source>
        <dbReference type="SMART" id="SM00642"/>
    </source>
</evidence>
<keyword evidence="3" id="KW-0326">Glycosidase</keyword>
<reference evidence="3" key="1">
    <citation type="submission" date="2022-07" db="EMBL/GenBank/DDBJ databases">
        <authorList>
            <person name="Li W.-J."/>
            <person name="Deng Q.-Q."/>
        </authorList>
    </citation>
    <scope>NUCLEOTIDE SEQUENCE</scope>
    <source>
        <strain evidence="3">SYSU M60031</strain>
    </source>
</reference>
<gene>
    <name evidence="3" type="primary">pulA</name>
    <name evidence="3" type="ORF">NK662_02945</name>
</gene>
<dbReference type="GO" id="GO:0005975">
    <property type="term" value="P:carbohydrate metabolic process"/>
    <property type="evidence" value="ECO:0007669"/>
    <property type="project" value="InterPro"/>
</dbReference>
<dbReference type="SUPFAM" id="SSF51445">
    <property type="entry name" value="(Trans)glycosidases"/>
    <property type="match status" value="1"/>
</dbReference>
<dbReference type="EC" id="3.2.1.41" evidence="3"/>
<dbReference type="PANTHER" id="PTHR43002">
    <property type="entry name" value="GLYCOGEN DEBRANCHING ENZYME"/>
    <property type="match status" value="1"/>
</dbReference>
<dbReference type="SMART" id="SM00642">
    <property type="entry name" value="Aamy"/>
    <property type="match status" value="1"/>
</dbReference>
<dbReference type="Pfam" id="PF02922">
    <property type="entry name" value="CBM_48"/>
    <property type="match status" value="1"/>
</dbReference>
<dbReference type="Gene3D" id="2.60.40.1180">
    <property type="entry name" value="Golgi alpha-mannosidase II"/>
    <property type="match status" value="1"/>
</dbReference>
<dbReference type="CDD" id="cd11341">
    <property type="entry name" value="AmyAc_Pullulanase_LD-like"/>
    <property type="match status" value="1"/>
</dbReference>
<dbReference type="Proteomes" id="UP001156102">
    <property type="component" value="Unassembled WGS sequence"/>
</dbReference>
<dbReference type="InterPro" id="IPR011840">
    <property type="entry name" value="PulA_typeI"/>
</dbReference>
<keyword evidence="4" id="KW-1185">Reference proteome</keyword>
<comment type="caution">
    <text evidence="3">The sequence shown here is derived from an EMBL/GenBank/DDBJ whole genome shotgun (WGS) entry which is preliminary data.</text>
</comment>
<dbReference type="Gene3D" id="2.60.40.10">
    <property type="entry name" value="Immunoglobulins"/>
    <property type="match status" value="1"/>
</dbReference>
<dbReference type="Gene3D" id="3.20.20.80">
    <property type="entry name" value="Glycosidases"/>
    <property type="match status" value="1"/>
</dbReference>
<dbReference type="InterPro" id="IPR004193">
    <property type="entry name" value="Glyco_hydro_13_N"/>
</dbReference>
<sequence>MLQINRAFEAYLDAMDQITILLPKPYGTSGQFLLKRGSEEWNLPILRVSELPQFTKYECRADAYLELGQSYAVADERGAATDLQAGAVIRTKEFDEAYHYGGDDLGVSFTAERSTFKVWAPTASQAKVRLFGKTAEDHSMVRGQNGVWSCEVPGNLDGLQYTYLVCINLVWREAVDPYARAVSANGERGVVIDLQKAQVQDDAVLPPLPHFTDAIIYEAHIRDLTIHPDSGVWHKGLYLGLTEEHTKSGSGNATGLAYLRDLGVTHVELLPVHDFEGVDEFAPWQQYNWGYNPVHFNAPEGSYATEPNDPYARIRELKQLIAAFHRNGLRVIMDAVYNHVYIRETSSFEKLVPGYYFRHDANGMPSNGTGVGNDLAPERKMVQKFIVDSVMYWLREYRLDGFRFDLMGILDHETMNLIRRRMDAERSGILLLGEGWDLPTPLPAERKATLYNAHKMPRIAQFNDRFRDAIKGSTFHVWEKGYAGGRDFDKHGIEFLLRGSIASDAGAAGMFGEPDQTINYVESHDNWTLWDKLAISNHEEAEEIRRRRHLLATAVTLLAQGIPFLHAGQEFFRTKHGVENSYNAPDEINWMDWRRKEEYSWAVEYVRGLIEIRKAHGALRLPSASLIRRHAAFLPAPGPTILYHLRDVGKWGAWSELLLMFHNEMEAREVTLPEGKWHVLAEGQKAQPVPLRTFTGSRLLLQPISTYVLAKM</sequence>
<evidence type="ECO:0000256" key="1">
    <source>
        <dbReference type="ARBA" id="ARBA00008061"/>
    </source>
</evidence>
<dbReference type="Gene3D" id="2.60.40.2320">
    <property type="match status" value="1"/>
</dbReference>
<dbReference type="Pfam" id="PF00128">
    <property type="entry name" value="Alpha-amylase"/>
    <property type="match status" value="1"/>
</dbReference>
<dbReference type="InterPro" id="IPR014756">
    <property type="entry name" value="Ig_E-set"/>
</dbReference>
<dbReference type="NCBIfam" id="TIGR02104">
    <property type="entry name" value="pulA_typeI"/>
    <property type="match status" value="1"/>
</dbReference>
<dbReference type="EMBL" id="JANCLT010000001">
    <property type="protein sequence ID" value="MCP8967498.1"/>
    <property type="molecule type" value="Genomic_DNA"/>
</dbReference>
<evidence type="ECO:0000313" key="3">
    <source>
        <dbReference type="EMBL" id="MCP8967498.1"/>
    </source>
</evidence>
<name>A0AA42BRL5_9BACI</name>
<dbReference type="CDD" id="cd02860">
    <property type="entry name" value="E_set_Pullulanase"/>
    <property type="match status" value="1"/>
</dbReference>
<dbReference type="AlphaFoldDB" id="A0AA42BRL5"/>